<keyword evidence="3" id="KW-1185">Reference proteome</keyword>
<dbReference type="InterPro" id="IPR036322">
    <property type="entry name" value="WD40_repeat_dom_sf"/>
</dbReference>
<dbReference type="InterPro" id="IPR015943">
    <property type="entry name" value="WD40/YVTN_repeat-like_dom_sf"/>
</dbReference>
<evidence type="ECO:0000256" key="1">
    <source>
        <dbReference type="SAM" id="Coils"/>
    </source>
</evidence>
<dbReference type="SUPFAM" id="SSF50978">
    <property type="entry name" value="WD40 repeat-like"/>
    <property type="match status" value="1"/>
</dbReference>
<dbReference type="OrthoDB" id="3997855at2759"/>
<feature type="coiled-coil region" evidence="1">
    <location>
        <begin position="1"/>
        <end position="66"/>
    </location>
</feature>
<evidence type="ECO:0000313" key="3">
    <source>
        <dbReference type="Proteomes" id="UP000307173"/>
    </source>
</evidence>
<accession>A0A4T0X5P0</accession>
<reference evidence="2 3" key="1">
    <citation type="journal article" date="2019" name="Front. Genet.">
        <title>Whole-Genome Sequencing of the Opportunistic Yeast Pathogen Candida inconspicua Uncovers Its Hybrid Origin.</title>
        <authorList>
            <person name="Mixao V."/>
            <person name="Hansen A.P."/>
            <person name="Saus E."/>
            <person name="Boekhout T."/>
            <person name="Lass-Florl C."/>
            <person name="Gabaldon T."/>
        </authorList>
    </citation>
    <scope>NUCLEOTIDE SEQUENCE [LARGE SCALE GENOMIC DNA]</scope>
    <source>
        <strain evidence="2 3">CBS 180</strain>
    </source>
</reference>
<dbReference type="AlphaFoldDB" id="A0A4T0X5P0"/>
<keyword evidence="1" id="KW-0175">Coiled coil</keyword>
<comment type="caution">
    <text evidence="2">The sequence shown here is derived from an EMBL/GenBank/DDBJ whole genome shotgun (WGS) entry which is preliminary data.</text>
</comment>
<dbReference type="Proteomes" id="UP000307173">
    <property type="component" value="Unassembled WGS sequence"/>
</dbReference>
<protein>
    <submittedName>
        <fullName evidence="2">Uncharacterized protein</fullName>
    </submittedName>
</protein>
<organism evidence="2 3">
    <name type="scientific">Pichia inconspicua</name>
    <dbReference type="NCBI Taxonomy" id="52247"/>
    <lineage>
        <taxon>Eukaryota</taxon>
        <taxon>Fungi</taxon>
        <taxon>Dikarya</taxon>
        <taxon>Ascomycota</taxon>
        <taxon>Saccharomycotina</taxon>
        <taxon>Pichiomycetes</taxon>
        <taxon>Pichiales</taxon>
        <taxon>Pichiaceae</taxon>
        <taxon>Pichia</taxon>
    </lineage>
</organism>
<dbReference type="EMBL" id="SELW01000121">
    <property type="protein sequence ID" value="TID30759.1"/>
    <property type="molecule type" value="Genomic_DNA"/>
</dbReference>
<name>A0A4T0X5P0_9ASCO</name>
<sequence>MDALEEQRKRLRELRSKHVEEDITAELVDKDEIERRIREKLEKEFEEKLKNAIAELKLNNNVKVEEKISEIPLPNTNVKKVKLSGNHILTLHDDCVCVWDFDTKLIHNVKTYYKLNDAIFDDNILICASESGKVIIFKLEMKLTKNTDFAIKSLKTYNPIASIHKTRNTIIVVCKNGSLIVLAMNLVDELIKPTQLVKATEILHVEFIDDNSFVFSTLSHKTYIYNITDLELKQIHESKLPVLSLSYHSANLFILSLDRTITKLTLSSLLKSEVTCSILAFDLVATSGSSFILSTLDGIQIYNDEKLVSSEKFKFDNPSFIAFANNTLFYPDGVKIVNLKLKNVH</sequence>
<proteinExistence type="predicted"/>
<dbReference type="STRING" id="52247.A0A4T0X5P0"/>
<dbReference type="Gene3D" id="2.130.10.10">
    <property type="entry name" value="YVTN repeat-like/Quinoprotein amine dehydrogenase"/>
    <property type="match status" value="1"/>
</dbReference>
<evidence type="ECO:0000313" key="2">
    <source>
        <dbReference type="EMBL" id="TID30759.1"/>
    </source>
</evidence>
<gene>
    <name evidence="2" type="ORF">CANINC_000675</name>
</gene>